<organism evidence="2 3">
    <name type="scientific">Streptomyces bangladeshensis</name>
    <dbReference type="NCBI Taxonomy" id="295352"/>
    <lineage>
        <taxon>Bacteria</taxon>
        <taxon>Bacillati</taxon>
        <taxon>Actinomycetota</taxon>
        <taxon>Actinomycetes</taxon>
        <taxon>Kitasatosporales</taxon>
        <taxon>Streptomycetaceae</taxon>
        <taxon>Streptomyces</taxon>
    </lineage>
</organism>
<feature type="compositionally biased region" description="Basic and acidic residues" evidence="1">
    <location>
        <begin position="42"/>
        <end position="63"/>
    </location>
</feature>
<reference evidence="2 3" key="1">
    <citation type="journal article" date="2019" name="Int. J. Syst. Evol. Microbiol.">
        <title>The Global Catalogue of Microorganisms (GCM) 10K type strain sequencing project: providing services to taxonomists for standard genome sequencing and annotation.</title>
        <authorList>
            <consortium name="The Broad Institute Genomics Platform"/>
            <consortium name="The Broad Institute Genome Sequencing Center for Infectious Disease"/>
            <person name="Wu L."/>
            <person name="Ma J."/>
        </authorList>
    </citation>
    <scope>NUCLEOTIDE SEQUENCE [LARGE SCALE GENOMIC DNA]</scope>
    <source>
        <strain evidence="2 3">JCM 14924</strain>
    </source>
</reference>
<keyword evidence="3" id="KW-1185">Reference proteome</keyword>
<sequence>MHRPIREGVQGGTLEAVVAKPPRMAALRERRGGGVRRAGSGGDHDQDAEASRSLPSERRVGTL</sequence>
<evidence type="ECO:0000313" key="2">
    <source>
        <dbReference type="EMBL" id="GAA1500305.1"/>
    </source>
</evidence>
<feature type="region of interest" description="Disordered" evidence="1">
    <location>
        <begin position="1"/>
        <end position="63"/>
    </location>
</feature>
<evidence type="ECO:0000256" key="1">
    <source>
        <dbReference type="SAM" id="MobiDB-lite"/>
    </source>
</evidence>
<proteinExistence type="predicted"/>
<comment type="caution">
    <text evidence="2">The sequence shown here is derived from an EMBL/GenBank/DDBJ whole genome shotgun (WGS) entry which is preliminary data.</text>
</comment>
<protein>
    <submittedName>
        <fullName evidence="2">Uncharacterized protein</fullName>
    </submittedName>
</protein>
<evidence type="ECO:0000313" key="3">
    <source>
        <dbReference type="Proteomes" id="UP001501391"/>
    </source>
</evidence>
<dbReference type="Proteomes" id="UP001501391">
    <property type="component" value="Unassembled WGS sequence"/>
</dbReference>
<gene>
    <name evidence="2" type="ORF">GCM10009787_77860</name>
</gene>
<accession>A0ABN1ZKC7</accession>
<name>A0ABN1ZKC7_9ACTN</name>
<dbReference type="EMBL" id="BAAAOQ010000046">
    <property type="protein sequence ID" value="GAA1500305.1"/>
    <property type="molecule type" value="Genomic_DNA"/>
</dbReference>